<accession>A0A9P4JVH4</accession>
<feature type="transmembrane region" description="Helical" evidence="7">
    <location>
        <begin position="12"/>
        <end position="32"/>
    </location>
</feature>
<comment type="caution">
    <text evidence="9">The sequence shown here is derived from an EMBL/GenBank/DDBJ whole genome shotgun (WGS) entry which is preliminary data.</text>
</comment>
<comment type="function">
    <text evidence="7">May be involved in the degradation of misfolded endoplasmic reticulum (ER) luminal proteins.</text>
</comment>
<evidence type="ECO:0000256" key="7">
    <source>
        <dbReference type="RuleBase" id="RU363059"/>
    </source>
</evidence>
<evidence type="ECO:0000313" key="10">
    <source>
        <dbReference type="Proteomes" id="UP000799536"/>
    </source>
</evidence>
<feature type="transmembrane region" description="Helical" evidence="7">
    <location>
        <begin position="96"/>
        <end position="115"/>
    </location>
</feature>
<dbReference type="AlphaFoldDB" id="A0A9P4JVH4"/>
<dbReference type="SUPFAM" id="SSF144091">
    <property type="entry name" value="Rhomboid-like"/>
    <property type="match status" value="1"/>
</dbReference>
<name>A0A9P4JVH4_9PLEO</name>
<dbReference type="InterPro" id="IPR035952">
    <property type="entry name" value="Rhomboid-like_sf"/>
</dbReference>
<protein>
    <recommendedName>
        <fullName evidence="7">Derlin</fullName>
    </recommendedName>
</protein>
<evidence type="ECO:0000256" key="6">
    <source>
        <dbReference type="ARBA" id="ARBA00023136"/>
    </source>
</evidence>
<dbReference type="OrthoDB" id="19102at2759"/>
<evidence type="ECO:0000256" key="2">
    <source>
        <dbReference type="ARBA" id="ARBA00008917"/>
    </source>
</evidence>
<organism evidence="9 10">
    <name type="scientific">Delitschia confertaspora ATCC 74209</name>
    <dbReference type="NCBI Taxonomy" id="1513339"/>
    <lineage>
        <taxon>Eukaryota</taxon>
        <taxon>Fungi</taxon>
        <taxon>Dikarya</taxon>
        <taxon>Ascomycota</taxon>
        <taxon>Pezizomycotina</taxon>
        <taxon>Dothideomycetes</taxon>
        <taxon>Pleosporomycetidae</taxon>
        <taxon>Pleosporales</taxon>
        <taxon>Delitschiaceae</taxon>
        <taxon>Delitschia</taxon>
    </lineage>
</organism>
<keyword evidence="4 7" id="KW-0256">Endoplasmic reticulum</keyword>
<evidence type="ECO:0000256" key="4">
    <source>
        <dbReference type="ARBA" id="ARBA00022824"/>
    </source>
</evidence>
<dbReference type="Pfam" id="PF04511">
    <property type="entry name" value="DER1"/>
    <property type="match status" value="1"/>
</dbReference>
<dbReference type="Gene3D" id="1.20.1540.10">
    <property type="entry name" value="Rhomboid-like"/>
    <property type="match status" value="1"/>
</dbReference>
<comment type="subcellular location">
    <subcellularLocation>
        <location evidence="1 7">Endoplasmic reticulum membrane</location>
        <topology evidence="1 7">Multi-pass membrane protein</topology>
    </subcellularLocation>
</comment>
<dbReference type="PANTHER" id="PTHR11009">
    <property type="entry name" value="DER1-LIKE PROTEIN, DERLIN"/>
    <property type="match status" value="1"/>
</dbReference>
<evidence type="ECO:0000256" key="3">
    <source>
        <dbReference type="ARBA" id="ARBA00022692"/>
    </source>
</evidence>
<dbReference type="EMBL" id="ML993849">
    <property type="protein sequence ID" value="KAF2205845.1"/>
    <property type="molecule type" value="Genomic_DNA"/>
</dbReference>
<proteinExistence type="inferred from homology"/>
<keyword evidence="3 7" id="KW-0812">Transmembrane</keyword>
<keyword evidence="6 7" id="KW-0472">Membrane</keyword>
<dbReference type="GO" id="GO:0006950">
    <property type="term" value="P:response to stress"/>
    <property type="evidence" value="ECO:0007669"/>
    <property type="project" value="UniProtKB-ARBA"/>
</dbReference>
<evidence type="ECO:0000313" key="9">
    <source>
        <dbReference type="EMBL" id="KAF2205845.1"/>
    </source>
</evidence>
<evidence type="ECO:0000256" key="8">
    <source>
        <dbReference type="SAM" id="MobiDB-lite"/>
    </source>
</evidence>
<dbReference type="GO" id="GO:0005789">
    <property type="term" value="C:endoplasmic reticulum membrane"/>
    <property type="evidence" value="ECO:0007669"/>
    <property type="project" value="UniProtKB-SubCell"/>
</dbReference>
<feature type="transmembrane region" description="Helical" evidence="7">
    <location>
        <begin position="53"/>
        <end position="76"/>
    </location>
</feature>
<dbReference type="InterPro" id="IPR007599">
    <property type="entry name" value="DER1"/>
</dbReference>
<dbReference type="Proteomes" id="UP000799536">
    <property type="component" value="Unassembled WGS sequence"/>
</dbReference>
<evidence type="ECO:0000256" key="1">
    <source>
        <dbReference type="ARBA" id="ARBA00004477"/>
    </source>
</evidence>
<feature type="region of interest" description="Disordered" evidence="8">
    <location>
        <begin position="233"/>
        <end position="259"/>
    </location>
</feature>
<keyword evidence="10" id="KW-1185">Reference proteome</keyword>
<reference evidence="9" key="1">
    <citation type="journal article" date="2020" name="Stud. Mycol.">
        <title>101 Dothideomycetes genomes: a test case for predicting lifestyles and emergence of pathogens.</title>
        <authorList>
            <person name="Haridas S."/>
            <person name="Albert R."/>
            <person name="Binder M."/>
            <person name="Bloem J."/>
            <person name="Labutti K."/>
            <person name="Salamov A."/>
            <person name="Andreopoulos B."/>
            <person name="Baker S."/>
            <person name="Barry K."/>
            <person name="Bills G."/>
            <person name="Bluhm B."/>
            <person name="Cannon C."/>
            <person name="Castanera R."/>
            <person name="Culley D."/>
            <person name="Daum C."/>
            <person name="Ezra D."/>
            <person name="Gonzalez J."/>
            <person name="Henrissat B."/>
            <person name="Kuo A."/>
            <person name="Liang C."/>
            <person name="Lipzen A."/>
            <person name="Lutzoni F."/>
            <person name="Magnuson J."/>
            <person name="Mondo S."/>
            <person name="Nolan M."/>
            <person name="Ohm R."/>
            <person name="Pangilinan J."/>
            <person name="Park H.-J."/>
            <person name="Ramirez L."/>
            <person name="Alfaro M."/>
            <person name="Sun H."/>
            <person name="Tritt A."/>
            <person name="Yoshinaga Y."/>
            <person name="Zwiers L.-H."/>
            <person name="Turgeon B."/>
            <person name="Goodwin S."/>
            <person name="Spatafora J."/>
            <person name="Crous P."/>
            <person name="Grigoriev I."/>
        </authorList>
    </citation>
    <scope>NUCLEOTIDE SEQUENCE</scope>
    <source>
        <strain evidence="9">ATCC 74209</strain>
    </source>
</reference>
<comment type="similarity">
    <text evidence="2 7">Belongs to the derlin family.</text>
</comment>
<sequence>MDVFWTLPPVTRTLTAAAVIVSALVHTRLVNIQDYTWIYQRVFPMDLKMFPQLWRLVTPFLITKPKFAIVMDPYFLYQYGSGLERESSRFSHSADFFVYVVFVMVTIIATAGFYLKSYIFMQSLILAFAYTYAQDNPNRQVSFFIINFEAKFLPLATLFMTAILESPDAALTQATGLLAAHLYDFLTRIWPAFGGGRNWITTPGFVKRWFGVRPGVAQARSYGFAMPGRVAEPETEARTSGRAGGAWNNLGPGRRLGGE</sequence>
<comment type="caution">
    <text evidence="7">Lacks conserved residue(s) required for the propagation of feature annotation.</text>
</comment>
<gene>
    <name evidence="9" type="ORF">GQ43DRAFT_436717</name>
</gene>
<evidence type="ECO:0000256" key="5">
    <source>
        <dbReference type="ARBA" id="ARBA00022989"/>
    </source>
</evidence>
<keyword evidence="5 7" id="KW-1133">Transmembrane helix</keyword>